<dbReference type="Gene3D" id="3.30.2170.10">
    <property type="entry name" value="archaeoglobus fulgidus dsm 4304 superfamily"/>
    <property type="match status" value="1"/>
</dbReference>
<dbReference type="PANTHER" id="PTHR39518">
    <property type="entry name" value="UPF0215 PROTEIN MJ1150"/>
    <property type="match status" value="1"/>
</dbReference>
<dbReference type="AlphaFoldDB" id="A0A7J3SKY1"/>
<dbReference type="PIRSF" id="PIRSF006380">
    <property type="entry name" value="UCP006380"/>
    <property type="match status" value="1"/>
</dbReference>
<dbReference type="Pfam" id="PF01949">
    <property type="entry name" value="Endo_dU"/>
    <property type="match status" value="1"/>
</dbReference>
<dbReference type="HAMAP" id="MF_00582">
    <property type="entry name" value="UPF0215"/>
    <property type="match status" value="1"/>
</dbReference>
<dbReference type="InterPro" id="IPR002802">
    <property type="entry name" value="Endo_dU"/>
</dbReference>
<evidence type="ECO:0000313" key="2">
    <source>
        <dbReference type="EMBL" id="HGZ60234.1"/>
    </source>
</evidence>
<gene>
    <name evidence="2" type="ORF">ENW83_03390</name>
</gene>
<accession>A0A7J3SKY1</accession>
<reference evidence="2" key="1">
    <citation type="journal article" date="2020" name="mSystems">
        <title>Genome- and Community-Level Interaction Insights into Carbon Utilization and Element Cycling Functions of Hydrothermarchaeota in Hydrothermal Sediment.</title>
        <authorList>
            <person name="Zhou Z."/>
            <person name="Liu Y."/>
            <person name="Xu W."/>
            <person name="Pan J."/>
            <person name="Luo Z.H."/>
            <person name="Li M."/>
        </authorList>
    </citation>
    <scope>NUCLEOTIDE SEQUENCE [LARGE SCALE GENOMIC DNA]</scope>
    <source>
        <strain evidence="2">SpSt-885</strain>
    </source>
</reference>
<dbReference type="EMBL" id="DTLS01000092">
    <property type="protein sequence ID" value="HGZ60234.1"/>
    <property type="molecule type" value="Genomic_DNA"/>
</dbReference>
<organism evidence="2">
    <name type="scientific">Fervidicoccus fontis</name>
    <dbReference type="NCBI Taxonomy" id="683846"/>
    <lineage>
        <taxon>Archaea</taxon>
        <taxon>Thermoproteota</taxon>
        <taxon>Thermoprotei</taxon>
        <taxon>Fervidicoccales</taxon>
        <taxon>Fervidicoccaceae</taxon>
        <taxon>Fervidicoccus</taxon>
    </lineage>
</organism>
<comment type="caution">
    <text evidence="2">The sequence shown here is derived from an EMBL/GenBank/DDBJ whole genome shotgun (WGS) entry which is preliminary data.</text>
</comment>
<evidence type="ECO:0000256" key="1">
    <source>
        <dbReference type="HAMAP-Rule" id="MF_00582"/>
    </source>
</evidence>
<name>A0A7J3SKY1_9CREN</name>
<sequence length="193" mass="22017">MSTSSNECHITIGIDDGMFLKGKSKWTVLVGVLFVGLKLEKIAMERVEVDGLNGTLVAWKILNRLEVKPGATVFLDGITYAGFNFIDPVELSEKSFSHVIAVFRRRPNEERILRALKLHFLDWEIRWKIISKVSTGINEMNVRGRKLYYYSYPNSYEAKMKIRKTAVTSKIPEPLRLADALAKEVGKFLITHL</sequence>
<protein>
    <recommendedName>
        <fullName evidence="1">UPF0215 protein ENW83_03390</fullName>
    </recommendedName>
</protein>
<dbReference type="PANTHER" id="PTHR39518:SF2">
    <property type="entry name" value="UPF0215 PROTEIN MJ1150"/>
    <property type="match status" value="1"/>
</dbReference>
<proteinExistence type="inferred from homology"/>
<comment type="similarity">
    <text evidence="1">Belongs to the UPF0215 family.</text>
</comment>